<proteinExistence type="predicted"/>
<dbReference type="Pfam" id="PF15919">
    <property type="entry name" value="HicB_lk_antitox"/>
    <property type="match status" value="1"/>
</dbReference>
<evidence type="ECO:0000313" key="2">
    <source>
        <dbReference type="EMBL" id="GER86524.1"/>
    </source>
</evidence>
<dbReference type="PANTHER" id="PTHR34504:SF2">
    <property type="entry name" value="UPF0150 PROTEIN SSL0259"/>
    <property type="match status" value="1"/>
</dbReference>
<dbReference type="Gene3D" id="3.30.160.250">
    <property type="match status" value="1"/>
</dbReference>
<accession>A0A5J4KCF2</accession>
<dbReference type="Proteomes" id="UP000326912">
    <property type="component" value="Unassembled WGS sequence"/>
</dbReference>
<sequence>MGTKPLRYSMNIQWSEEDQVYIVTVSELPGCKTHGKTYVKAVKKGQDAIESWIEANKAWERPIPAPNIIMTA</sequence>
<keyword evidence="3" id="KW-1185">Reference proteome</keyword>
<dbReference type="InterPro" id="IPR035069">
    <property type="entry name" value="TTHA1013/TTHA0281-like"/>
</dbReference>
<dbReference type="PANTHER" id="PTHR34504">
    <property type="entry name" value="ANTITOXIN HICB"/>
    <property type="match status" value="1"/>
</dbReference>
<evidence type="ECO:0000259" key="1">
    <source>
        <dbReference type="Pfam" id="PF15919"/>
    </source>
</evidence>
<reference evidence="2 3" key="1">
    <citation type="submission" date="2019-10" db="EMBL/GenBank/DDBJ databases">
        <title>Dictyobacter vulcani sp. nov., within the class Ktedonobacteria, isolated from soil of volcanic Mt. Zao.</title>
        <authorList>
            <person name="Zheng Y."/>
            <person name="Wang C.M."/>
            <person name="Sakai Y."/>
            <person name="Abe K."/>
            <person name="Yokota A."/>
            <person name="Yabe S."/>
        </authorList>
    </citation>
    <scope>NUCLEOTIDE SEQUENCE [LARGE SCALE GENOMIC DNA]</scope>
    <source>
        <strain evidence="2 3">W12</strain>
    </source>
</reference>
<dbReference type="InterPro" id="IPR031807">
    <property type="entry name" value="HicB-like"/>
</dbReference>
<evidence type="ECO:0000313" key="3">
    <source>
        <dbReference type="Proteomes" id="UP000326912"/>
    </source>
</evidence>
<dbReference type="RefSeq" id="WP_151754642.1">
    <property type="nucleotide sequence ID" value="NZ_BKZW01000001.1"/>
</dbReference>
<comment type="caution">
    <text evidence="2">The sequence shown here is derived from an EMBL/GenBank/DDBJ whole genome shotgun (WGS) entry which is preliminary data.</text>
</comment>
<feature type="domain" description="HicB-like antitoxin of toxin-antitoxin system" evidence="1">
    <location>
        <begin position="8"/>
        <end position="69"/>
    </location>
</feature>
<gene>
    <name evidence="2" type="ORF">KDW_06860</name>
</gene>
<dbReference type="AlphaFoldDB" id="A0A5J4KCF2"/>
<dbReference type="EMBL" id="BKZW01000001">
    <property type="protein sequence ID" value="GER86524.1"/>
    <property type="molecule type" value="Genomic_DNA"/>
</dbReference>
<dbReference type="InterPro" id="IPR051404">
    <property type="entry name" value="TA_system_antitoxin"/>
</dbReference>
<dbReference type="SUPFAM" id="SSF143100">
    <property type="entry name" value="TTHA1013/TTHA0281-like"/>
    <property type="match status" value="1"/>
</dbReference>
<name>A0A5J4KCF2_9CHLR</name>
<organism evidence="2 3">
    <name type="scientific">Dictyobacter vulcani</name>
    <dbReference type="NCBI Taxonomy" id="2607529"/>
    <lineage>
        <taxon>Bacteria</taxon>
        <taxon>Bacillati</taxon>
        <taxon>Chloroflexota</taxon>
        <taxon>Ktedonobacteria</taxon>
        <taxon>Ktedonobacterales</taxon>
        <taxon>Dictyobacteraceae</taxon>
        <taxon>Dictyobacter</taxon>
    </lineage>
</organism>
<protein>
    <submittedName>
        <fullName evidence="2">HicB family protein</fullName>
    </submittedName>
</protein>